<feature type="transmembrane region" description="Helical" evidence="10">
    <location>
        <begin position="195"/>
        <end position="223"/>
    </location>
</feature>
<keyword evidence="3 10" id="KW-0812">Transmembrane</keyword>
<dbReference type="InterPro" id="IPR000276">
    <property type="entry name" value="GPCR_Rhodpsn"/>
</dbReference>
<dbReference type="PANTHER" id="PTHR24241">
    <property type="entry name" value="NEUROPEPTIDE RECEPTOR-RELATED G-PROTEIN COUPLED RECEPTOR"/>
    <property type="match status" value="1"/>
</dbReference>
<keyword evidence="9 10" id="KW-0807">Transducer</keyword>
<evidence type="ECO:0000313" key="12">
    <source>
        <dbReference type="EMBL" id="DAA64486.1"/>
    </source>
</evidence>
<organism evidence="12">
    <name type="scientific">Tribolium castaneum</name>
    <name type="common">Red flour beetle</name>
    <dbReference type="NCBI Taxonomy" id="7070"/>
    <lineage>
        <taxon>Eukaryota</taxon>
        <taxon>Metazoa</taxon>
        <taxon>Ecdysozoa</taxon>
        <taxon>Arthropoda</taxon>
        <taxon>Hexapoda</taxon>
        <taxon>Insecta</taxon>
        <taxon>Pterygota</taxon>
        <taxon>Neoptera</taxon>
        <taxon>Endopterygota</taxon>
        <taxon>Coleoptera</taxon>
        <taxon>Polyphaga</taxon>
        <taxon>Cucujiformia</taxon>
        <taxon>Tenebrionidae</taxon>
        <taxon>Tenebrionidae incertae sedis</taxon>
        <taxon>Tribolium</taxon>
    </lineage>
</organism>
<feature type="domain" description="G-protein coupled receptors family 1 profile" evidence="11">
    <location>
        <begin position="44"/>
        <end position="311"/>
    </location>
</feature>
<evidence type="ECO:0000256" key="2">
    <source>
        <dbReference type="ARBA" id="ARBA00022475"/>
    </source>
</evidence>
<evidence type="ECO:0000259" key="11">
    <source>
        <dbReference type="PROSITE" id="PS50262"/>
    </source>
</evidence>
<evidence type="ECO:0000256" key="1">
    <source>
        <dbReference type="ARBA" id="ARBA00004651"/>
    </source>
</evidence>
<dbReference type="Gene3D" id="1.20.1070.10">
    <property type="entry name" value="Rhodopsin 7-helix transmembrane proteins"/>
    <property type="match status" value="1"/>
</dbReference>
<dbReference type="PANTHER" id="PTHR24241:SF161">
    <property type="entry name" value="G-PROTEIN COUPLED RECEPTORS FAMILY 1 PROFILE DOMAIN-CONTAINING PROTEIN"/>
    <property type="match status" value="1"/>
</dbReference>
<dbReference type="FunFam" id="1.20.1070.10:FF:001104">
    <property type="entry name" value="G protein-coupled receptor Tc 45"/>
    <property type="match status" value="1"/>
</dbReference>
<dbReference type="CDD" id="cd15196">
    <property type="entry name" value="7tmA_Vasopressin_Oxytocin"/>
    <property type="match status" value="1"/>
</dbReference>
<reference evidence="12" key="5">
    <citation type="journal article" date="2011" name="Biochem. Biophys. Res. Commun.">
        <title>Identification of the Drosophila and Tribolium receptors for the recently discovered insect RYamide neuropeptides.</title>
        <authorList>
            <person name="Collin C."/>
            <person name="Hauser F."/>
            <person name="Krogh-Meyer P."/>
            <person name="Hansen K.K."/>
            <person name="Gonzalez de Valdivia E."/>
            <person name="Williamson M."/>
            <person name="Grimmelikhuijzen C.J."/>
        </authorList>
    </citation>
    <scope>NUCLEOTIDE SEQUENCE</scope>
</reference>
<keyword evidence="6 10" id="KW-0472">Membrane</keyword>
<evidence type="ECO:0000256" key="10">
    <source>
        <dbReference type="RuleBase" id="RU046427"/>
    </source>
</evidence>
<protein>
    <submittedName>
        <fullName evidence="12">G protein-coupled receptor Tc 45</fullName>
    </submittedName>
</protein>
<feature type="transmembrane region" description="Helical" evidence="10">
    <location>
        <begin position="291"/>
        <end position="314"/>
    </location>
</feature>
<feature type="transmembrane region" description="Helical" evidence="10">
    <location>
        <begin position="67"/>
        <end position="90"/>
    </location>
</feature>
<keyword evidence="5 10" id="KW-0297">G-protein coupled receptor</keyword>
<comment type="similarity">
    <text evidence="10">Belongs to the G-protein coupled receptor 1 family. Vasopressin/oxytocin receptor subfamily.</text>
</comment>
<feature type="transmembrane region" description="Helical" evidence="10">
    <location>
        <begin position="31"/>
        <end position="55"/>
    </location>
</feature>
<dbReference type="AlphaFoldDB" id="N1NV80"/>
<dbReference type="EMBL" id="BK006105">
    <property type="protein sequence ID" value="DAA64486.1"/>
    <property type="molecule type" value="mRNA"/>
</dbReference>
<dbReference type="PROSITE" id="PS00237">
    <property type="entry name" value="G_PROTEIN_RECEP_F1_1"/>
    <property type="match status" value="1"/>
</dbReference>
<dbReference type="InterPro" id="IPR001817">
    <property type="entry name" value="Vasoprsn_rcpt"/>
</dbReference>
<dbReference type="PRINTS" id="PR00896">
    <property type="entry name" value="VASOPRESSINR"/>
</dbReference>
<comment type="subcellular location">
    <subcellularLocation>
        <location evidence="1 10">Cell membrane</location>
        <topology evidence="1 10">Multi-pass membrane protein</topology>
    </subcellularLocation>
</comment>
<feature type="transmembrane region" description="Helical" evidence="10">
    <location>
        <begin position="259"/>
        <end position="279"/>
    </location>
</feature>
<name>N1NV80_TRICA</name>
<evidence type="ECO:0000256" key="6">
    <source>
        <dbReference type="ARBA" id="ARBA00023136"/>
    </source>
</evidence>
<keyword evidence="2" id="KW-1003">Cell membrane</keyword>
<keyword evidence="8 10" id="KW-0325">Glycoprotein</keyword>
<evidence type="ECO:0000256" key="9">
    <source>
        <dbReference type="ARBA" id="ARBA00023224"/>
    </source>
</evidence>
<reference evidence="12" key="6">
    <citation type="journal article" date="2013" name="Cell. Mol. Life Sci.">
        <title>Two types of muscarinic acetylcholine receptors in Drosophila and other arthropods.</title>
        <authorList>
            <person name="Collin C."/>
            <person name="Hauser F."/>
            <person name="Gonzalez de Valdivia E."/>
            <person name="Li S."/>
            <person name="Reisenberger J."/>
            <person name="Carlsen E.M."/>
            <person name="Khan Z."/>
            <person name="Hansen N.O."/>
            <person name="Puhm F."/>
            <person name="Sondergaard L."/>
            <person name="Niemiec J."/>
            <person name="Heninger M."/>
            <person name="Ren G.R."/>
            <person name="Grimmelikhuijzen C.J."/>
        </authorList>
    </citation>
    <scope>NUCLEOTIDE SEQUENCE</scope>
</reference>
<evidence type="ECO:0000256" key="3">
    <source>
        <dbReference type="ARBA" id="ARBA00022692"/>
    </source>
</evidence>
<accession>N1NV80</accession>
<comment type="caution">
    <text evidence="10">Lacks conserved residue(s) required for the propagation of feature annotation.</text>
</comment>
<keyword evidence="4 10" id="KW-1133">Transmembrane helix</keyword>
<reference evidence="12" key="1">
    <citation type="journal article" date="2008" name="Front. Neuroendocrinol.">
        <title>A genome-wide inventory of neurohormone GPCRs in the red flour beetle Tribolium castaneum.</title>
        <authorList>
            <person name="Hauser F."/>
            <person name="Cazzamali G."/>
            <person name="Williamson M."/>
            <person name="Park Y."/>
            <person name="Li B."/>
            <person name="Tanaka Y."/>
            <person name="Predel R."/>
            <person name="Neupert S."/>
            <person name="Schachtner J."/>
            <person name="Verleyen P."/>
            <person name="Grimmelikhuijzen C.J."/>
        </authorList>
    </citation>
    <scope>NUCLEOTIDE SEQUENCE</scope>
</reference>
<dbReference type="GO" id="GO:0005000">
    <property type="term" value="F:vasopressin receptor activity"/>
    <property type="evidence" value="ECO:0007669"/>
    <property type="project" value="InterPro"/>
</dbReference>
<reference evidence="12" key="4">
    <citation type="journal article" date="2010" name="J. Biol. Chem.">
        <title>Discovery of a novel insect neuropeptide signaling system closely related to the insect adipokinetic hormone and corazonin hormonal systems.</title>
        <authorList>
            <person name="Hansen K.K."/>
            <person name="Stafflinger E."/>
            <person name="Schneider M."/>
            <person name="Hauser F."/>
            <person name="Cazzamali G."/>
            <person name="Williamson M."/>
            <person name="Kollmann M."/>
            <person name="Schachtner J."/>
            <person name="Grimmelikhuijzen C.J."/>
        </authorList>
    </citation>
    <scope>NUCLEOTIDE SEQUENCE</scope>
</reference>
<feature type="transmembrane region" description="Helical" evidence="10">
    <location>
        <begin position="150"/>
        <end position="175"/>
    </location>
</feature>
<dbReference type="PhylomeDB" id="N1NV80"/>
<dbReference type="GO" id="GO:0005886">
    <property type="term" value="C:plasma membrane"/>
    <property type="evidence" value="ECO:0007669"/>
    <property type="project" value="UniProtKB-SubCell"/>
</dbReference>
<reference evidence="12" key="2">
    <citation type="journal article" date="2008" name="Genome Res.">
        <title>Genomics, transcriptomics, and peptidomics of neuropeptides and protein hormones in the red flour beetle Tribolium castaneum.</title>
        <authorList>
            <person name="Li B."/>
            <person name="Predel R."/>
            <person name="Neupert S."/>
            <person name="Hauser F."/>
            <person name="Tanaka Y."/>
            <person name="Cazzamali G."/>
            <person name="Williamson M."/>
            <person name="Arakane Y."/>
            <person name="Verleyen P."/>
            <person name="Schoofs L."/>
            <person name="Schachtner J."/>
            <person name="Grimmelikhuijzen C.J."/>
            <person name="Park Y."/>
        </authorList>
    </citation>
    <scope>NUCLEOTIDE SEQUENCE</scope>
</reference>
<dbReference type="PRINTS" id="PR00237">
    <property type="entry name" value="GPCRRHODOPSN"/>
</dbReference>
<keyword evidence="7 10" id="KW-0675">Receptor</keyword>
<proteinExistence type="evidence at transcript level"/>
<evidence type="ECO:0000256" key="5">
    <source>
        <dbReference type="ARBA" id="ARBA00023040"/>
    </source>
</evidence>
<evidence type="ECO:0000256" key="7">
    <source>
        <dbReference type="ARBA" id="ARBA00023170"/>
    </source>
</evidence>
<dbReference type="PROSITE" id="PS50262">
    <property type="entry name" value="G_PROTEIN_RECEP_F1_2"/>
    <property type="match status" value="1"/>
</dbReference>
<dbReference type="SUPFAM" id="SSF81321">
    <property type="entry name" value="Family A G protein-coupled receptor-like"/>
    <property type="match status" value="1"/>
</dbReference>
<reference evidence="12" key="3">
    <citation type="journal article" date="2008" name="Proc. Natl. Acad. Sci. U.S.A.">
        <title>Cloning and identification of an oxytocin/vasopressin-like receptor and its ligand from insects.</title>
        <authorList>
            <person name="Stafflinger E."/>
            <person name="Hansen K.K."/>
            <person name="Hauser F."/>
            <person name="Schneider M."/>
            <person name="Cazzamali G."/>
            <person name="Williamson M."/>
            <person name="Grimmelikhuijzen C.J."/>
        </authorList>
    </citation>
    <scope>NUCLEOTIDE SEQUENCE</scope>
</reference>
<sequence>MDISENSTYLFDKHEDRNNTDRDENLARVEVATLAIIFLVTVIGNSTVLLALWTRRRYAGRKKLSRMYFFILHLSIADLITAFLSVLPQLAWDITYRFYGGFLLCKVVKYGQTLGPYLSSYVLMATAIDRHQAICYPLTYCSWTSRRSKVMVYLAWVASLAFCIPQLTIFTYTSVGEDEYDCWATFQEPWGKRAYVTWYSISVFMVPLVVLIFTYTSICIEIWQSSESSLRPRSSQKSAPGKRTPLISRAKINTVKQTIAVIVMYIACSTPFILAQLWATWDPQSPFIDGPVFVILTLLYSLNSCVNPWIYLAFNRELPRLLLRHYTASSKNYRSATGEHVIAAVLALVALQQRQVQQVPHEGAAQALRRPVQRPPVDRHDDHLKYGDRWSARPRHRRYFRLLAAGNQRADDRIDRNGICDVTARRCYLYLTSRNYLFVILRVFEF</sequence>
<dbReference type="InterPro" id="IPR017452">
    <property type="entry name" value="GPCR_Rhodpsn_7TM"/>
</dbReference>
<dbReference type="Pfam" id="PF00001">
    <property type="entry name" value="7tm_1"/>
    <property type="match status" value="1"/>
</dbReference>
<evidence type="ECO:0000256" key="4">
    <source>
        <dbReference type="ARBA" id="ARBA00022989"/>
    </source>
</evidence>
<evidence type="ECO:0000256" key="8">
    <source>
        <dbReference type="ARBA" id="ARBA00023180"/>
    </source>
</evidence>